<keyword evidence="1" id="KW-0732">Signal</keyword>
<feature type="signal peptide" evidence="1">
    <location>
        <begin position="1"/>
        <end position="29"/>
    </location>
</feature>
<evidence type="ECO:0000256" key="1">
    <source>
        <dbReference type="SAM" id="SignalP"/>
    </source>
</evidence>
<gene>
    <name evidence="2" type="ORF">ACFODZ_04495</name>
</gene>
<dbReference type="EMBL" id="JBHRTS010000002">
    <property type="protein sequence ID" value="MFC3193502.1"/>
    <property type="molecule type" value="Genomic_DNA"/>
</dbReference>
<keyword evidence="3" id="KW-1185">Reference proteome</keyword>
<evidence type="ECO:0000313" key="2">
    <source>
        <dbReference type="EMBL" id="MFC3193502.1"/>
    </source>
</evidence>
<protein>
    <submittedName>
        <fullName evidence="2">DUF4398 domain-containing protein</fullName>
    </submittedName>
</protein>
<dbReference type="PROSITE" id="PS51257">
    <property type="entry name" value="PROKAR_LIPOPROTEIN"/>
    <property type="match status" value="1"/>
</dbReference>
<comment type="caution">
    <text evidence="2">The sequence shown here is derived from an EMBL/GenBank/DDBJ whole genome shotgun (WGS) entry which is preliminary data.</text>
</comment>
<name>A0ABV7J8M0_9GAMM</name>
<sequence>MKRNIIKFHPKSTSTAVLLLLLTMIGGCGSTGTIQIDEDTFYQLEADVQNVLASPVADAAPLEMKFIKEKLVLAKEAKASRKRKLEAQLTEQIYADIKIARMRAELNQLNNELLDKRDQVSAARLYLSELQERLQ</sequence>
<dbReference type="Proteomes" id="UP001595533">
    <property type="component" value="Unassembled WGS sequence"/>
</dbReference>
<evidence type="ECO:0000313" key="3">
    <source>
        <dbReference type="Proteomes" id="UP001595533"/>
    </source>
</evidence>
<proteinExistence type="predicted"/>
<reference evidence="3" key="1">
    <citation type="journal article" date="2019" name="Int. J. Syst. Evol. Microbiol.">
        <title>The Global Catalogue of Microorganisms (GCM) 10K type strain sequencing project: providing services to taxonomists for standard genome sequencing and annotation.</title>
        <authorList>
            <consortium name="The Broad Institute Genomics Platform"/>
            <consortium name="The Broad Institute Genome Sequencing Center for Infectious Disease"/>
            <person name="Wu L."/>
            <person name="Ma J."/>
        </authorList>
    </citation>
    <scope>NUCLEOTIDE SEQUENCE [LARGE SCALE GENOMIC DNA]</scope>
    <source>
        <strain evidence="3">KCTC 42953</strain>
    </source>
</reference>
<accession>A0ABV7J8M0</accession>
<dbReference type="RefSeq" id="WP_077410318.1">
    <property type="nucleotide sequence ID" value="NZ_JBHRTS010000002.1"/>
</dbReference>
<organism evidence="2 3">
    <name type="scientific">Marinicella sediminis</name>
    <dbReference type="NCBI Taxonomy" id="1792834"/>
    <lineage>
        <taxon>Bacteria</taxon>
        <taxon>Pseudomonadati</taxon>
        <taxon>Pseudomonadota</taxon>
        <taxon>Gammaproteobacteria</taxon>
        <taxon>Lysobacterales</taxon>
        <taxon>Marinicellaceae</taxon>
        <taxon>Marinicella</taxon>
    </lineage>
</organism>
<feature type="chain" id="PRO_5045376773" evidence="1">
    <location>
        <begin position="30"/>
        <end position="135"/>
    </location>
</feature>